<dbReference type="EMBL" id="FJOG01000005">
    <property type="protein sequence ID" value="CZR54620.1"/>
    <property type="molecule type" value="Genomic_DNA"/>
</dbReference>
<accession>A0A1L7WPC7</accession>
<dbReference type="OrthoDB" id="3555548at2759"/>
<sequence length="472" mass="54670">MDYRKALLSTAESRAAEAAIIRQEREAKEAAIRTELEAKNILNKLPRDIRDMIWRLLLRRRGTILPGYVHWWRISSRKAGGHYYVSEEHPEKTYKYQWNELHQKASSSRSYGRWWGDYEPEFPGGRYGYGYQTVTITIPTEPTFTQRELIAGGQKSLPYTFNNQFGIQVGCDVVHRGNNGEAGPQVINRIEVDLPRLELGILRANKQALEECSQILYGENTFAFITGSSRPFDGQHVHEYDELSHFPDYIPGHPNSKNGRPQSQVKISNNLDRMFYKIIGEDGKPKGAFRPKLVARDPMLTFFWRIGRMNTSLLTKIQIEGCMKTLHKPDPDDELDNVTVHVKGLGFGRMLPFFTTILKNTCPHLRVLTLHMEDDKWNMIQYLWDDDQYGNTGKTDDERIDEVVEKVVSSLESLEVLNLGGHKSFEKPKDQEDWVYEDQWGRSARWMEIVKKRAEGRAAEKLAKKLEASWRF</sequence>
<reference evidence="1 2" key="1">
    <citation type="submission" date="2016-03" db="EMBL/GenBank/DDBJ databases">
        <authorList>
            <person name="Ploux O."/>
        </authorList>
    </citation>
    <scope>NUCLEOTIDE SEQUENCE [LARGE SCALE GENOMIC DNA]</scope>
    <source>
        <strain evidence="1 2">UAMH 11012</strain>
    </source>
</reference>
<dbReference type="AlphaFoldDB" id="A0A1L7WPC7"/>
<keyword evidence="2" id="KW-1185">Reference proteome</keyword>
<dbReference type="Proteomes" id="UP000184330">
    <property type="component" value="Unassembled WGS sequence"/>
</dbReference>
<proteinExistence type="predicted"/>
<name>A0A1L7WPC7_9HELO</name>
<organism evidence="1 2">
    <name type="scientific">Phialocephala subalpina</name>
    <dbReference type="NCBI Taxonomy" id="576137"/>
    <lineage>
        <taxon>Eukaryota</taxon>
        <taxon>Fungi</taxon>
        <taxon>Dikarya</taxon>
        <taxon>Ascomycota</taxon>
        <taxon>Pezizomycotina</taxon>
        <taxon>Leotiomycetes</taxon>
        <taxon>Helotiales</taxon>
        <taxon>Mollisiaceae</taxon>
        <taxon>Phialocephala</taxon>
        <taxon>Phialocephala fortinii species complex</taxon>
    </lineage>
</organism>
<gene>
    <name evidence="1" type="ORF">PAC_04504</name>
</gene>
<protein>
    <submittedName>
        <fullName evidence="1">Uncharacterized protein</fullName>
    </submittedName>
</protein>
<evidence type="ECO:0000313" key="2">
    <source>
        <dbReference type="Proteomes" id="UP000184330"/>
    </source>
</evidence>
<evidence type="ECO:0000313" key="1">
    <source>
        <dbReference type="EMBL" id="CZR54620.1"/>
    </source>
</evidence>